<evidence type="ECO:0000256" key="1">
    <source>
        <dbReference type="SAM" id="MobiDB-lite"/>
    </source>
</evidence>
<dbReference type="EMBL" id="CAEY01000378">
    <property type="status" value="NOT_ANNOTATED_CDS"/>
    <property type="molecule type" value="Genomic_DNA"/>
</dbReference>
<sequence>MSSDCGPRYLRVKRKADEDPCYSSRQYKRCKFIASVKTTQLQDVLKVINNQSIQDSDIIDVNQTVVEEDPQLHEEEEPTFRGYVYDIYCLQDLDNNLYSVDEEDEESDSDSNDENNPRNDYPDEESYDYSEINFYRDWEDEEDYKLRENFDDFTVRGRDVDGSSSEDSLSRNCDDEPEDEDDFDPDKIDVPFTKSLNRA</sequence>
<feature type="region of interest" description="Disordered" evidence="1">
    <location>
        <begin position="101"/>
        <end position="132"/>
    </location>
</feature>
<dbReference type="OrthoDB" id="10423622at2759"/>
<feature type="compositionally biased region" description="Acidic residues" evidence="1">
    <location>
        <begin position="101"/>
        <end position="113"/>
    </location>
</feature>
<dbReference type="KEGG" id="tut:107366332"/>
<dbReference type="Proteomes" id="UP000015104">
    <property type="component" value="Unassembled WGS sequence"/>
</dbReference>
<proteinExistence type="predicted"/>
<dbReference type="OMA" id="CGPRYLR"/>
<evidence type="ECO:0000313" key="2">
    <source>
        <dbReference type="EnsemblMetazoa" id="tetur18g00690.1"/>
    </source>
</evidence>
<feature type="compositionally biased region" description="Basic and acidic residues" evidence="1">
    <location>
        <begin position="150"/>
        <end position="161"/>
    </location>
</feature>
<feature type="compositionally biased region" description="Acidic residues" evidence="1">
    <location>
        <begin position="175"/>
        <end position="184"/>
    </location>
</feature>
<gene>
    <name evidence="2" type="primary">107366332</name>
</gene>
<dbReference type="AlphaFoldDB" id="T1KQP7"/>
<organism evidence="2 3">
    <name type="scientific">Tetranychus urticae</name>
    <name type="common">Two-spotted spider mite</name>
    <dbReference type="NCBI Taxonomy" id="32264"/>
    <lineage>
        <taxon>Eukaryota</taxon>
        <taxon>Metazoa</taxon>
        <taxon>Ecdysozoa</taxon>
        <taxon>Arthropoda</taxon>
        <taxon>Chelicerata</taxon>
        <taxon>Arachnida</taxon>
        <taxon>Acari</taxon>
        <taxon>Acariformes</taxon>
        <taxon>Trombidiformes</taxon>
        <taxon>Prostigmata</taxon>
        <taxon>Eleutherengona</taxon>
        <taxon>Raphignathae</taxon>
        <taxon>Tetranychoidea</taxon>
        <taxon>Tetranychidae</taxon>
        <taxon>Tetranychus</taxon>
    </lineage>
</organism>
<reference evidence="2" key="2">
    <citation type="submission" date="2015-06" db="UniProtKB">
        <authorList>
            <consortium name="EnsemblMetazoa"/>
        </authorList>
    </citation>
    <scope>IDENTIFICATION</scope>
</reference>
<feature type="region of interest" description="Disordered" evidence="1">
    <location>
        <begin position="150"/>
        <end position="199"/>
    </location>
</feature>
<name>T1KQP7_TETUR</name>
<dbReference type="EnsemblMetazoa" id="tetur18g00690.1">
    <property type="protein sequence ID" value="tetur18g00690.1"/>
    <property type="gene ID" value="tetur18g00690"/>
</dbReference>
<dbReference type="HOGENOM" id="CLU_1373827_0_0_1"/>
<evidence type="ECO:0000313" key="3">
    <source>
        <dbReference type="Proteomes" id="UP000015104"/>
    </source>
</evidence>
<evidence type="ECO:0008006" key="4">
    <source>
        <dbReference type="Google" id="ProtNLM"/>
    </source>
</evidence>
<reference evidence="3" key="1">
    <citation type="submission" date="2011-08" db="EMBL/GenBank/DDBJ databases">
        <authorList>
            <person name="Rombauts S."/>
        </authorList>
    </citation>
    <scope>NUCLEOTIDE SEQUENCE</scope>
    <source>
        <strain evidence="3">London</strain>
    </source>
</reference>
<protein>
    <recommendedName>
        <fullName evidence="4">RNA polymerase II nuclear localization protein SLC7A6OS</fullName>
    </recommendedName>
</protein>
<accession>T1KQP7</accession>
<keyword evidence="3" id="KW-1185">Reference proteome</keyword>